<gene>
    <name evidence="2" type="ORF">JF922_16020</name>
</gene>
<dbReference type="Gene3D" id="3.90.190.10">
    <property type="entry name" value="Protein tyrosine phosphatase superfamily"/>
    <property type="match status" value="1"/>
</dbReference>
<accession>A0A934N3U8</accession>
<dbReference type="AlphaFoldDB" id="A0A934N3U8"/>
<dbReference type="Pfam" id="PF13350">
    <property type="entry name" value="Y_phosphatase3"/>
    <property type="match status" value="1"/>
</dbReference>
<dbReference type="PROSITE" id="PS00383">
    <property type="entry name" value="TYR_PHOSPHATASE_1"/>
    <property type="match status" value="1"/>
</dbReference>
<dbReference type="InterPro" id="IPR026893">
    <property type="entry name" value="Tyr/Ser_Pase_IphP-type"/>
</dbReference>
<organism evidence="2 3">
    <name type="scientific">Candidatus Nephthysia bennettiae</name>
    <dbReference type="NCBI Taxonomy" id="3127016"/>
    <lineage>
        <taxon>Bacteria</taxon>
        <taxon>Bacillati</taxon>
        <taxon>Candidatus Dormiibacterota</taxon>
        <taxon>Candidatus Dormibacteria</taxon>
        <taxon>Candidatus Dormibacterales</taxon>
        <taxon>Candidatus Dormibacteraceae</taxon>
        <taxon>Candidatus Nephthysia</taxon>
    </lineage>
</organism>
<protein>
    <submittedName>
        <fullName evidence="2">Tyrosine-protein phosphatase</fullName>
    </submittedName>
</protein>
<dbReference type="PROSITE" id="PS50056">
    <property type="entry name" value="TYR_PHOSPHATASE_2"/>
    <property type="match status" value="1"/>
</dbReference>
<dbReference type="Proteomes" id="UP000612893">
    <property type="component" value="Unassembled WGS sequence"/>
</dbReference>
<evidence type="ECO:0000313" key="2">
    <source>
        <dbReference type="EMBL" id="MBJ7599570.1"/>
    </source>
</evidence>
<dbReference type="EMBL" id="JAEKNR010000157">
    <property type="protein sequence ID" value="MBJ7599570.1"/>
    <property type="molecule type" value="Genomic_DNA"/>
</dbReference>
<dbReference type="InterPro" id="IPR029021">
    <property type="entry name" value="Prot-tyrosine_phosphatase-like"/>
</dbReference>
<dbReference type="InterPro" id="IPR016130">
    <property type="entry name" value="Tyr_Pase_AS"/>
</dbReference>
<proteinExistence type="predicted"/>
<evidence type="ECO:0000259" key="1">
    <source>
        <dbReference type="PROSITE" id="PS50056"/>
    </source>
</evidence>
<sequence>MTGEDVLGSAGSNRGGITWDGLYNVRDLGGHPTPSGRTRFGAVVRSEGLSLISEAGRSALLEYGIRTIIDLRSPGEAEQEVHPLRDLAGYRLLPLLDDAAVAEVDGIAAVPEVYAYMVERRGEQLVTILRAMIDSPTPQLVHCRAGKDRTGVVVALLLANAGVGRAFISTTTRSATAC</sequence>
<dbReference type="InterPro" id="IPR000387">
    <property type="entry name" value="Tyr_Pase_dom"/>
</dbReference>
<dbReference type="SUPFAM" id="SSF52799">
    <property type="entry name" value="(Phosphotyrosine protein) phosphatases II"/>
    <property type="match status" value="1"/>
</dbReference>
<name>A0A934N3U8_9BACT</name>
<comment type="caution">
    <text evidence="2">The sequence shown here is derived from an EMBL/GenBank/DDBJ whole genome shotgun (WGS) entry which is preliminary data.</text>
</comment>
<evidence type="ECO:0000313" key="3">
    <source>
        <dbReference type="Proteomes" id="UP000612893"/>
    </source>
</evidence>
<dbReference type="GO" id="GO:0004721">
    <property type="term" value="F:phosphoprotein phosphatase activity"/>
    <property type="evidence" value="ECO:0007669"/>
    <property type="project" value="InterPro"/>
</dbReference>
<feature type="domain" description="Tyrosine specific protein phosphatases" evidence="1">
    <location>
        <begin position="123"/>
        <end position="163"/>
    </location>
</feature>
<keyword evidence="3" id="KW-1185">Reference proteome</keyword>
<reference evidence="2" key="1">
    <citation type="submission" date="2020-10" db="EMBL/GenBank/DDBJ databases">
        <title>Ca. Dormibacterota MAGs.</title>
        <authorList>
            <person name="Montgomery K."/>
        </authorList>
    </citation>
    <scope>NUCLEOTIDE SEQUENCE [LARGE SCALE GENOMIC DNA]</scope>
    <source>
        <strain evidence="2">SC8812_S17_10</strain>
    </source>
</reference>